<evidence type="ECO:0000256" key="2">
    <source>
        <dbReference type="SAM" id="MobiDB-lite"/>
    </source>
</evidence>
<gene>
    <name evidence="4" type="ORF">SCHCODRAFT_104777</name>
</gene>
<dbReference type="HOGENOM" id="CLU_010790_3_0_1"/>
<dbReference type="Proteomes" id="UP000007431">
    <property type="component" value="Unassembled WGS sequence"/>
</dbReference>
<feature type="compositionally biased region" description="Polar residues" evidence="2">
    <location>
        <begin position="20"/>
        <end position="33"/>
    </location>
</feature>
<evidence type="ECO:0000313" key="5">
    <source>
        <dbReference type="Proteomes" id="UP000007431"/>
    </source>
</evidence>
<feature type="non-terminal residue" evidence="4">
    <location>
        <position position="613"/>
    </location>
</feature>
<organism evidence="5">
    <name type="scientific">Schizophyllum commune (strain H4-8 / FGSC 9210)</name>
    <name type="common">Split gill fungus</name>
    <dbReference type="NCBI Taxonomy" id="578458"/>
    <lineage>
        <taxon>Eukaryota</taxon>
        <taxon>Fungi</taxon>
        <taxon>Dikarya</taxon>
        <taxon>Basidiomycota</taxon>
        <taxon>Agaricomycotina</taxon>
        <taxon>Agaricomycetes</taxon>
        <taxon>Agaricomycetidae</taxon>
        <taxon>Agaricales</taxon>
        <taxon>Schizophyllaceae</taxon>
        <taxon>Schizophyllum</taxon>
    </lineage>
</organism>
<feature type="region of interest" description="Disordered" evidence="2">
    <location>
        <begin position="1"/>
        <end position="36"/>
    </location>
</feature>
<dbReference type="EMBL" id="GL377303">
    <property type="protein sequence ID" value="EFI99836.1"/>
    <property type="molecule type" value="Genomic_DNA"/>
</dbReference>
<dbReference type="PROSITE" id="PS50181">
    <property type="entry name" value="FBOX"/>
    <property type="match status" value="1"/>
</dbReference>
<evidence type="ECO:0000259" key="3">
    <source>
        <dbReference type="PROSITE" id="PS50181"/>
    </source>
</evidence>
<keyword evidence="5" id="KW-1185">Reference proteome</keyword>
<keyword evidence="1" id="KW-0175">Coiled coil</keyword>
<dbReference type="eggNOG" id="ENOG502SAM6">
    <property type="taxonomic scope" value="Eukaryota"/>
</dbReference>
<dbReference type="InterPro" id="IPR001810">
    <property type="entry name" value="F-box_dom"/>
</dbReference>
<dbReference type="OMA" id="MATHEEM"/>
<dbReference type="Pfam" id="PF00646">
    <property type="entry name" value="F-box"/>
    <property type="match status" value="1"/>
</dbReference>
<dbReference type="InParanoid" id="D8PTT4"/>
<reference evidence="4 5" key="1">
    <citation type="journal article" date="2010" name="Nat. Biotechnol.">
        <title>Genome sequence of the model mushroom Schizophyllum commune.</title>
        <authorList>
            <person name="Ohm R.A."/>
            <person name="de Jong J.F."/>
            <person name="Lugones L.G."/>
            <person name="Aerts A."/>
            <person name="Kothe E."/>
            <person name="Stajich J.E."/>
            <person name="de Vries R.P."/>
            <person name="Record E."/>
            <person name="Levasseur A."/>
            <person name="Baker S.E."/>
            <person name="Bartholomew K.A."/>
            <person name="Coutinho P.M."/>
            <person name="Erdmann S."/>
            <person name="Fowler T.J."/>
            <person name="Gathman A.C."/>
            <person name="Lombard V."/>
            <person name="Henrissat B."/>
            <person name="Knabe N."/>
            <person name="Kuees U."/>
            <person name="Lilly W.W."/>
            <person name="Lindquist E."/>
            <person name="Lucas S."/>
            <person name="Magnuson J.K."/>
            <person name="Piumi F."/>
            <person name="Raudaskoski M."/>
            <person name="Salamov A."/>
            <person name="Schmutz J."/>
            <person name="Schwarze F.W.M.R."/>
            <person name="vanKuyk P.A."/>
            <person name="Horton J.S."/>
            <person name="Grigoriev I.V."/>
            <person name="Woesten H.A.B."/>
        </authorList>
    </citation>
    <scope>NUCLEOTIDE SEQUENCE [LARGE SCALE GENOMIC DNA]</scope>
    <source>
        <strain evidence="5">H4-8 / FGSC 9210</strain>
    </source>
</reference>
<protein>
    <recommendedName>
        <fullName evidence="3">F-box domain-containing protein</fullName>
    </recommendedName>
</protein>
<evidence type="ECO:0000313" key="4">
    <source>
        <dbReference type="EMBL" id="EFI99836.1"/>
    </source>
</evidence>
<proteinExistence type="predicted"/>
<dbReference type="SUPFAM" id="SSF81383">
    <property type="entry name" value="F-box domain"/>
    <property type="match status" value="1"/>
</dbReference>
<dbReference type="InterPro" id="IPR036047">
    <property type="entry name" value="F-box-like_dom_sf"/>
</dbReference>
<feature type="domain" description="F-box" evidence="3">
    <location>
        <begin position="66"/>
        <end position="115"/>
    </location>
</feature>
<sequence length="613" mass="70426">MTQMEKLSAARGASARPSDAHSTQVSDMPQNVPNAPLKKVTITLARKRQKTEEVVSQELLDDRDSSFSFTEMPLDVLLEILGYLDPISLLYLSHSSSSLRNALMSSFAKKIWAKSYAETKHGLPPMPEDMSIPQFVALAVDNFCDFCLVSFPKEALIIRIWAARLRCCRECMYDSKHILVETHMSGRALADDFYCYFERERIHELLPGFSENDSEYSRRRFPRAIVEDLGAEYHRDNDGKTDQEKRAWLERKMDEGKEIRKHAKLCKNWEKQQAEMAERMREERREEILALLRQAGYAEEVKDWGEWQSFRMHTFVNRAQPLMKKEWRTEGGALIALAEQTRVKRLEKARRSIFKTRYRTVEQVYKNYLRGKSAEEQTLLPGIGDVVTFEEVKRLIEGAPVERKITANVVRTLITELEKTRFPAWRASCEAALVNLLNANATRARSDLDLATSVFVDKDSGCTLWYPELLNHRGSLANLELDDPQALVRQRAWSAGQLCVEVDLVRKAERLVKLAGLDPKMATPEDMDERDAWFTRAGDIVKQKEGLCLMMWREAMDDDEEDLDALVLVSDEDTSLAREMRADWGSDNLSGWLKVPASMLTKTAEKQRRRGVA</sequence>
<name>D8PTT4_SCHCM</name>
<dbReference type="VEuPathDB" id="FungiDB:SCHCODRAFT_02559889"/>
<dbReference type="OrthoDB" id="2322499at2759"/>
<evidence type="ECO:0000256" key="1">
    <source>
        <dbReference type="SAM" id="Coils"/>
    </source>
</evidence>
<accession>D8PTT4</accession>
<dbReference type="AlphaFoldDB" id="D8PTT4"/>
<dbReference type="GeneID" id="9587040"/>
<feature type="coiled-coil region" evidence="1">
    <location>
        <begin position="266"/>
        <end position="294"/>
    </location>
</feature>
<dbReference type="KEGG" id="scm:SCHCO_02559889"/>